<keyword evidence="7 10" id="KW-1133">Transmembrane helix</keyword>
<evidence type="ECO:0000256" key="8">
    <source>
        <dbReference type="ARBA" id="ARBA00023136"/>
    </source>
</evidence>
<sequence>MTLAILAIVGVTGAALGIGTYGVRVARTTSDLFVASRAVTPWWNAAAISGEYLSAASFLGVAGLMLKFGASALWLPVGFTAGYLTLLLFVAAPLRRFGSYTIPDFAEARLPARHMRLLAAAIVLLISGCYLVPQLKGAGVTLRAVTGAPYWVGVAVVAGIVAVNVVLGGMRGVTYVQAFQYWVKVFAIALPAILLLIHLGGLPASAALFGSELPRTGPAGMTVELDRARTLTFPDNGETRTVPAGDLYIPPDTAIPVADGIEAQTGEEWSRPVSDSGRSSPLLIYSLLLATFLGTMGLPHILVRFYTNPDGSAARRTTVRVLGLLGAFYLFPAVYGLLGRAFTPELYVTGDTDSVVLLVPAAAWPGAMGDILAAIVAAGAFAAFMSTASGLLVSIAGTVSHDVWPGKRRRGRMRFRIAAATGMVIPGLLALATREVDISVLVGWAFALAASTFCPLLLLGVWWPRLTAGAAAAGMLAGALVATGMIATGLIGDVGEDTALGAILTQPAAVSVPIAFGTMIALSLRERPHNVAALMAALHAPEAVASR</sequence>
<keyword evidence="6" id="KW-0769">Symport</keyword>
<evidence type="ECO:0000313" key="12">
    <source>
        <dbReference type="Proteomes" id="UP001149140"/>
    </source>
</evidence>
<dbReference type="GO" id="GO:0015293">
    <property type="term" value="F:symporter activity"/>
    <property type="evidence" value="ECO:0007669"/>
    <property type="project" value="UniProtKB-KW"/>
</dbReference>
<feature type="transmembrane region" description="Helical" evidence="10">
    <location>
        <begin position="115"/>
        <end position="133"/>
    </location>
</feature>
<dbReference type="Proteomes" id="UP001149140">
    <property type="component" value="Unassembled WGS sequence"/>
</dbReference>
<dbReference type="Pfam" id="PF00474">
    <property type="entry name" value="SSF"/>
    <property type="match status" value="1"/>
</dbReference>
<dbReference type="InterPro" id="IPR001734">
    <property type="entry name" value="Na/solute_symporter"/>
</dbReference>
<dbReference type="GO" id="GO:0005886">
    <property type="term" value="C:plasma membrane"/>
    <property type="evidence" value="ECO:0007669"/>
    <property type="project" value="UniProtKB-SubCell"/>
</dbReference>
<feature type="transmembrane region" description="Helical" evidence="10">
    <location>
        <begin position="73"/>
        <end position="94"/>
    </location>
</feature>
<feature type="transmembrane region" description="Helical" evidence="10">
    <location>
        <begin position="148"/>
        <end position="169"/>
    </location>
</feature>
<dbReference type="Gene3D" id="1.20.1730.10">
    <property type="entry name" value="Sodium/glucose cotransporter"/>
    <property type="match status" value="1"/>
</dbReference>
<dbReference type="PANTHER" id="PTHR48086:SF6">
    <property type="entry name" value="CATION_ACETATE SYMPORTER ACTP"/>
    <property type="match status" value="1"/>
</dbReference>
<feature type="transmembrane region" description="Helical" evidence="10">
    <location>
        <begin position="503"/>
        <end position="524"/>
    </location>
</feature>
<comment type="caution">
    <text evidence="11">The sequence shown here is derived from an EMBL/GenBank/DDBJ whole genome shotgun (WGS) entry which is preliminary data.</text>
</comment>
<evidence type="ECO:0000256" key="5">
    <source>
        <dbReference type="ARBA" id="ARBA00022692"/>
    </source>
</evidence>
<dbReference type="EMBL" id="JAPDOD010000002">
    <property type="protein sequence ID" value="MDA0159333.1"/>
    <property type="molecule type" value="Genomic_DNA"/>
</dbReference>
<dbReference type="InterPro" id="IPR038377">
    <property type="entry name" value="Na/Glc_symporter_sf"/>
</dbReference>
<protein>
    <submittedName>
        <fullName evidence="11">Cation acetate symporter</fullName>
    </submittedName>
</protein>
<comment type="similarity">
    <text evidence="2 9">Belongs to the sodium:solute symporter (SSF) (TC 2.A.21) family.</text>
</comment>
<feature type="transmembrane region" description="Helical" evidence="10">
    <location>
        <begin position="438"/>
        <end position="463"/>
    </location>
</feature>
<evidence type="ECO:0000256" key="9">
    <source>
        <dbReference type="RuleBase" id="RU362091"/>
    </source>
</evidence>
<name>A0A9X3MQD9_9ACTN</name>
<keyword evidence="4" id="KW-1003">Cell membrane</keyword>
<dbReference type="CDD" id="cd11480">
    <property type="entry name" value="SLC5sbd_u4"/>
    <property type="match status" value="1"/>
</dbReference>
<feature type="transmembrane region" description="Helical" evidence="10">
    <location>
        <begin position="415"/>
        <end position="432"/>
    </location>
</feature>
<keyword evidence="8 10" id="KW-0472">Membrane</keyword>
<evidence type="ECO:0000256" key="2">
    <source>
        <dbReference type="ARBA" id="ARBA00006434"/>
    </source>
</evidence>
<keyword evidence="3" id="KW-0813">Transport</keyword>
<evidence type="ECO:0000256" key="7">
    <source>
        <dbReference type="ARBA" id="ARBA00022989"/>
    </source>
</evidence>
<feature type="transmembrane region" description="Helical" evidence="10">
    <location>
        <begin position="371"/>
        <end position="395"/>
    </location>
</feature>
<organism evidence="11 12">
    <name type="scientific">Solirubrobacter ginsenosidimutans</name>
    <dbReference type="NCBI Taxonomy" id="490573"/>
    <lineage>
        <taxon>Bacteria</taxon>
        <taxon>Bacillati</taxon>
        <taxon>Actinomycetota</taxon>
        <taxon>Thermoleophilia</taxon>
        <taxon>Solirubrobacterales</taxon>
        <taxon>Solirubrobacteraceae</taxon>
        <taxon>Solirubrobacter</taxon>
    </lineage>
</organism>
<feature type="transmembrane region" description="Helical" evidence="10">
    <location>
        <begin position="318"/>
        <end position="338"/>
    </location>
</feature>
<dbReference type="AlphaFoldDB" id="A0A9X3MQD9"/>
<dbReference type="RefSeq" id="WP_270038010.1">
    <property type="nucleotide sequence ID" value="NZ_JAPDOD010000002.1"/>
</dbReference>
<keyword evidence="5 10" id="KW-0812">Transmembrane</keyword>
<evidence type="ECO:0000256" key="10">
    <source>
        <dbReference type="SAM" id="Phobius"/>
    </source>
</evidence>
<feature type="transmembrane region" description="Helical" evidence="10">
    <location>
        <begin position="470"/>
        <end position="491"/>
    </location>
</feature>
<feature type="transmembrane region" description="Helical" evidence="10">
    <location>
        <begin position="282"/>
        <end position="306"/>
    </location>
</feature>
<gene>
    <name evidence="11" type="ORF">OM076_03565</name>
</gene>
<evidence type="ECO:0000256" key="6">
    <source>
        <dbReference type="ARBA" id="ARBA00022847"/>
    </source>
</evidence>
<feature type="transmembrane region" description="Helical" evidence="10">
    <location>
        <begin position="181"/>
        <end position="201"/>
    </location>
</feature>
<evidence type="ECO:0000256" key="1">
    <source>
        <dbReference type="ARBA" id="ARBA00004651"/>
    </source>
</evidence>
<accession>A0A9X3MQD9</accession>
<proteinExistence type="inferred from homology"/>
<evidence type="ECO:0000256" key="3">
    <source>
        <dbReference type="ARBA" id="ARBA00022448"/>
    </source>
</evidence>
<dbReference type="GO" id="GO:0015123">
    <property type="term" value="F:acetate transmembrane transporter activity"/>
    <property type="evidence" value="ECO:0007669"/>
    <property type="project" value="TreeGrafter"/>
</dbReference>
<dbReference type="GO" id="GO:0006847">
    <property type="term" value="P:plasma membrane acetate transport"/>
    <property type="evidence" value="ECO:0007669"/>
    <property type="project" value="TreeGrafter"/>
</dbReference>
<comment type="subcellular location">
    <subcellularLocation>
        <location evidence="1">Cell membrane</location>
        <topology evidence="1">Multi-pass membrane protein</topology>
    </subcellularLocation>
</comment>
<evidence type="ECO:0000256" key="4">
    <source>
        <dbReference type="ARBA" id="ARBA00022475"/>
    </source>
</evidence>
<dbReference type="PANTHER" id="PTHR48086">
    <property type="entry name" value="SODIUM/PROLINE SYMPORTER-RELATED"/>
    <property type="match status" value="1"/>
</dbReference>
<reference evidence="11" key="1">
    <citation type="submission" date="2022-10" db="EMBL/GenBank/DDBJ databases">
        <title>The WGS of Solirubrobacter ginsenosidimutans DSM 21036.</title>
        <authorList>
            <person name="Jiang Z."/>
        </authorList>
    </citation>
    <scope>NUCLEOTIDE SEQUENCE</scope>
    <source>
        <strain evidence="11">DSM 21036</strain>
    </source>
</reference>
<keyword evidence="12" id="KW-1185">Reference proteome</keyword>
<dbReference type="PROSITE" id="PS50283">
    <property type="entry name" value="NA_SOLUT_SYMP_3"/>
    <property type="match status" value="1"/>
</dbReference>
<evidence type="ECO:0000313" key="11">
    <source>
        <dbReference type="EMBL" id="MDA0159333.1"/>
    </source>
</evidence>
<dbReference type="InterPro" id="IPR050277">
    <property type="entry name" value="Sodium:Solute_Symporter"/>
</dbReference>